<dbReference type="PANTHER" id="PTHR35010">
    <property type="entry name" value="BLL4672 PROTEIN-RELATED"/>
    <property type="match status" value="1"/>
</dbReference>
<gene>
    <name evidence="2" type="ORF">ABT317_05075</name>
</gene>
<keyword evidence="3" id="KW-1185">Reference proteome</keyword>
<dbReference type="EMBL" id="JBEPCU010000042">
    <property type="protein sequence ID" value="MER6976425.1"/>
    <property type="molecule type" value="Genomic_DNA"/>
</dbReference>
<reference evidence="2 3" key="1">
    <citation type="submission" date="2024-06" db="EMBL/GenBank/DDBJ databases">
        <title>The Natural Products Discovery Center: Release of the First 8490 Sequenced Strains for Exploring Actinobacteria Biosynthetic Diversity.</title>
        <authorList>
            <person name="Kalkreuter E."/>
            <person name="Kautsar S.A."/>
            <person name="Yang D."/>
            <person name="Bader C.D."/>
            <person name="Teijaro C.N."/>
            <person name="Fluegel L."/>
            <person name="Davis C.M."/>
            <person name="Simpson J.R."/>
            <person name="Lauterbach L."/>
            <person name="Steele A.D."/>
            <person name="Gui C."/>
            <person name="Meng S."/>
            <person name="Li G."/>
            <person name="Viehrig K."/>
            <person name="Ye F."/>
            <person name="Su P."/>
            <person name="Kiefer A.F."/>
            <person name="Nichols A."/>
            <person name="Cepeda A.J."/>
            <person name="Yan W."/>
            <person name="Fan B."/>
            <person name="Jiang Y."/>
            <person name="Adhikari A."/>
            <person name="Zheng C.-J."/>
            <person name="Schuster L."/>
            <person name="Cowan T.M."/>
            <person name="Smanski M.J."/>
            <person name="Chevrette M.G."/>
            <person name="De Carvalho L.P.S."/>
            <person name="Shen B."/>
        </authorList>
    </citation>
    <scope>NUCLEOTIDE SEQUENCE [LARGE SCALE GENOMIC DNA]</scope>
    <source>
        <strain evidence="2 3">NPDC000634</strain>
    </source>
</reference>
<dbReference type="PROSITE" id="PS50943">
    <property type="entry name" value="HTH_CROC1"/>
    <property type="match status" value="1"/>
</dbReference>
<proteinExistence type="predicted"/>
<comment type="caution">
    <text evidence="2">The sequence shown here is derived from an EMBL/GenBank/DDBJ whole genome shotgun (WGS) entry which is preliminary data.</text>
</comment>
<protein>
    <submittedName>
        <fullName evidence="2">Helix-turn-helix transcriptional regulator</fullName>
    </submittedName>
</protein>
<dbReference type="InterPro" id="IPR001387">
    <property type="entry name" value="Cro/C1-type_HTH"/>
</dbReference>
<dbReference type="Pfam" id="PF13560">
    <property type="entry name" value="HTH_31"/>
    <property type="match status" value="1"/>
</dbReference>
<evidence type="ECO:0000313" key="3">
    <source>
        <dbReference type="Proteomes" id="UP001458415"/>
    </source>
</evidence>
<feature type="domain" description="HTH cro/C1-type" evidence="1">
    <location>
        <begin position="34"/>
        <end position="84"/>
    </location>
</feature>
<dbReference type="InterPro" id="IPR041413">
    <property type="entry name" value="MLTR_LBD"/>
</dbReference>
<dbReference type="Pfam" id="PF17765">
    <property type="entry name" value="MLTR_LBD"/>
    <property type="match status" value="1"/>
</dbReference>
<evidence type="ECO:0000259" key="1">
    <source>
        <dbReference type="PROSITE" id="PS50943"/>
    </source>
</evidence>
<dbReference type="Gene3D" id="1.10.260.40">
    <property type="entry name" value="lambda repressor-like DNA-binding domains"/>
    <property type="match status" value="1"/>
</dbReference>
<dbReference type="PANTHER" id="PTHR35010:SF2">
    <property type="entry name" value="BLL4672 PROTEIN"/>
    <property type="match status" value="1"/>
</dbReference>
<dbReference type="Gene3D" id="3.30.450.180">
    <property type="match status" value="1"/>
</dbReference>
<sequence length="291" mass="32690">MTSDPHRHDLGEFLKARRAELDPAAVGLPDGGQRRVAGLRREEVAVLAAISTDYYARLEQGRIQPSPSVLESLARVLRLDDDQRAYLCELSDRSEYRPTAARRRPRPKTQVQWQHMIDDMAHTPALVIGPRTEVVAWNAMGAALITDFGLIPEKQRYYIRLLITDPAMKELYADWEGVTRLAIAQMRMHNANNPGDVQLAALVGELSVRDDHFRQWWAAHDVAVRDTGTKHLRHPVVGDLHLDWNAVIWAADPDLQIVVWTAEASTPTHDSLRMLASWAADPSHLRSGSSA</sequence>
<dbReference type="Proteomes" id="UP001458415">
    <property type="component" value="Unassembled WGS sequence"/>
</dbReference>
<dbReference type="SMART" id="SM00530">
    <property type="entry name" value="HTH_XRE"/>
    <property type="match status" value="1"/>
</dbReference>
<dbReference type="InterPro" id="IPR010982">
    <property type="entry name" value="Lambda_DNA-bd_dom_sf"/>
</dbReference>
<dbReference type="SUPFAM" id="SSF47413">
    <property type="entry name" value="lambda repressor-like DNA-binding domains"/>
    <property type="match status" value="1"/>
</dbReference>
<name>A0ABV1VWV8_9ACTN</name>
<evidence type="ECO:0000313" key="2">
    <source>
        <dbReference type="EMBL" id="MER6976425.1"/>
    </source>
</evidence>
<dbReference type="CDD" id="cd00093">
    <property type="entry name" value="HTH_XRE"/>
    <property type="match status" value="1"/>
</dbReference>
<accession>A0ABV1VWV8</accession>
<organism evidence="2 3">
    <name type="scientific">Streptomyces carpinensis</name>
    <dbReference type="NCBI Taxonomy" id="66369"/>
    <lineage>
        <taxon>Bacteria</taxon>
        <taxon>Bacillati</taxon>
        <taxon>Actinomycetota</taxon>
        <taxon>Actinomycetes</taxon>
        <taxon>Kitasatosporales</taxon>
        <taxon>Streptomycetaceae</taxon>
        <taxon>Streptomyces</taxon>
    </lineage>
</organism>
<dbReference type="RefSeq" id="WP_086723642.1">
    <property type="nucleotide sequence ID" value="NZ_MUBM01000041.1"/>
</dbReference>